<name>A0A366HQH4_9BACT</name>
<reference evidence="1 2" key="1">
    <citation type="submission" date="2018-06" db="EMBL/GenBank/DDBJ databases">
        <title>Genomic Encyclopedia of Type Strains, Phase IV (KMG-IV): sequencing the most valuable type-strain genomes for metagenomic binning, comparative biology and taxonomic classification.</title>
        <authorList>
            <person name="Goeker M."/>
        </authorList>
    </citation>
    <scope>NUCLEOTIDE SEQUENCE [LARGE SCALE GENOMIC DNA]</scope>
    <source>
        <strain evidence="1 2">DSM 25532</strain>
    </source>
</reference>
<proteinExistence type="predicted"/>
<protein>
    <submittedName>
        <fullName evidence="1">Uncharacterized protein</fullName>
    </submittedName>
</protein>
<accession>A0A366HQH4</accession>
<dbReference type="OrthoDB" id="177692at2"/>
<sequence length="432" mass="49244">MLRRRRLLLAVVPSLLGISWGRDVSASDDAVAINVEKAHQQLWTRFMDKYDLMLDSTDLDGSYDRPTPEECLAGKPNALAWWTPVENGAMFNGGYLDGVVLRWKQTKKEEDRAKARRLVKGLLLLNSVGNTPGFVARGVASDGKTPYPMGSNDQTGPWFYGLWRYVQSGMAEPEEKKEIIARMKAVADVLASNGWRMPCQEPAPSTHRGSFAMIAWEGAPRLLFLCKAMHELTGEAVWEERYKKFLHEPGGEPARTRLQVCEEGMHFDNPKHRHSWTGVSSGAPLRALWEMETDPALKASFAKGLLASAKLSADSLELHSQFKVDTPQKFHHDWRVLNQWWKPQHSEQEAVDVAMVQVRELGKLSPQRYQEFTYVREPVFAAWVVTLCPDRAFVEQQREKVRAVLGHYKYDKLYYSQFFPAEAAWHRLNGLE</sequence>
<organism evidence="1 2">
    <name type="scientific">Roseimicrobium gellanilyticum</name>
    <dbReference type="NCBI Taxonomy" id="748857"/>
    <lineage>
        <taxon>Bacteria</taxon>
        <taxon>Pseudomonadati</taxon>
        <taxon>Verrucomicrobiota</taxon>
        <taxon>Verrucomicrobiia</taxon>
        <taxon>Verrucomicrobiales</taxon>
        <taxon>Verrucomicrobiaceae</taxon>
        <taxon>Roseimicrobium</taxon>
    </lineage>
</organism>
<evidence type="ECO:0000313" key="1">
    <source>
        <dbReference type="EMBL" id="RBP44444.1"/>
    </source>
</evidence>
<dbReference type="Proteomes" id="UP000253426">
    <property type="component" value="Unassembled WGS sequence"/>
</dbReference>
<evidence type="ECO:0000313" key="2">
    <source>
        <dbReference type="Proteomes" id="UP000253426"/>
    </source>
</evidence>
<dbReference type="AlphaFoldDB" id="A0A366HQH4"/>
<dbReference type="RefSeq" id="WP_113958849.1">
    <property type="nucleotide sequence ID" value="NZ_QNRR01000004.1"/>
</dbReference>
<keyword evidence="2" id="KW-1185">Reference proteome</keyword>
<dbReference type="EMBL" id="QNRR01000004">
    <property type="protein sequence ID" value="RBP44444.1"/>
    <property type="molecule type" value="Genomic_DNA"/>
</dbReference>
<gene>
    <name evidence="1" type="ORF">DES53_104264</name>
</gene>
<comment type="caution">
    <text evidence="1">The sequence shown here is derived from an EMBL/GenBank/DDBJ whole genome shotgun (WGS) entry which is preliminary data.</text>
</comment>